<dbReference type="SUPFAM" id="SSF46894">
    <property type="entry name" value="C-terminal effector domain of the bipartite response regulators"/>
    <property type="match status" value="1"/>
</dbReference>
<keyword evidence="2" id="KW-0238">DNA-binding</keyword>
<dbReference type="OrthoDB" id="1727128at2"/>
<dbReference type="PANTHER" id="PTHR44688">
    <property type="entry name" value="DNA-BINDING TRANSCRIPTIONAL ACTIVATOR DEVR_DOSR"/>
    <property type="match status" value="1"/>
</dbReference>
<proteinExistence type="predicted"/>
<dbReference type="RefSeq" id="WP_115832136.1">
    <property type="nucleotide sequence ID" value="NZ_QNUL01000014.1"/>
</dbReference>
<gene>
    <name evidence="5" type="ORF">DSL64_17110</name>
</gene>
<dbReference type="PRINTS" id="PR00038">
    <property type="entry name" value="HTHLUXR"/>
</dbReference>
<dbReference type="SMART" id="SM00421">
    <property type="entry name" value="HTH_LUXR"/>
    <property type="match status" value="1"/>
</dbReference>
<reference evidence="5 6" key="1">
    <citation type="submission" date="2018-07" db="EMBL/GenBank/DDBJ databases">
        <title>Dyadobacter roseus sp. nov., isolated from rose rhizosphere soil.</title>
        <authorList>
            <person name="Chen L."/>
        </authorList>
    </citation>
    <scope>NUCLEOTIDE SEQUENCE [LARGE SCALE GENOMIC DNA]</scope>
    <source>
        <strain evidence="5 6">RS19</strain>
    </source>
</reference>
<organism evidence="5 6">
    <name type="scientific">Dyadobacter luteus</name>
    <dbReference type="NCBI Taxonomy" id="2259619"/>
    <lineage>
        <taxon>Bacteria</taxon>
        <taxon>Pseudomonadati</taxon>
        <taxon>Bacteroidota</taxon>
        <taxon>Cytophagia</taxon>
        <taxon>Cytophagales</taxon>
        <taxon>Spirosomataceae</taxon>
        <taxon>Dyadobacter</taxon>
    </lineage>
</organism>
<feature type="domain" description="HTH luxR-type" evidence="4">
    <location>
        <begin position="183"/>
        <end position="248"/>
    </location>
</feature>
<evidence type="ECO:0000256" key="2">
    <source>
        <dbReference type="ARBA" id="ARBA00023125"/>
    </source>
</evidence>
<dbReference type="PANTHER" id="PTHR44688:SF16">
    <property type="entry name" value="DNA-BINDING TRANSCRIPTIONAL ACTIVATOR DEVR_DOSR"/>
    <property type="match status" value="1"/>
</dbReference>
<evidence type="ECO:0000313" key="6">
    <source>
        <dbReference type="Proteomes" id="UP000256373"/>
    </source>
</evidence>
<dbReference type="GO" id="GO:0006355">
    <property type="term" value="P:regulation of DNA-templated transcription"/>
    <property type="evidence" value="ECO:0007669"/>
    <property type="project" value="InterPro"/>
</dbReference>
<name>A0A3D8Y8Y3_9BACT</name>
<dbReference type="PROSITE" id="PS50043">
    <property type="entry name" value="HTH_LUXR_2"/>
    <property type="match status" value="1"/>
</dbReference>
<accession>A0A3D8Y8Y3</accession>
<dbReference type="CDD" id="cd06170">
    <property type="entry name" value="LuxR_C_like"/>
    <property type="match status" value="1"/>
</dbReference>
<dbReference type="PROSITE" id="PS00622">
    <property type="entry name" value="HTH_LUXR_1"/>
    <property type="match status" value="1"/>
</dbReference>
<evidence type="ECO:0000313" key="5">
    <source>
        <dbReference type="EMBL" id="REA59720.1"/>
    </source>
</evidence>
<dbReference type="Gene3D" id="1.10.10.10">
    <property type="entry name" value="Winged helix-like DNA-binding domain superfamily/Winged helix DNA-binding domain"/>
    <property type="match status" value="1"/>
</dbReference>
<dbReference type="GO" id="GO:0003677">
    <property type="term" value="F:DNA binding"/>
    <property type="evidence" value="ECO:0007669"/>
    <property type="project" value="UniProtKB-KW"/>
</dbReference>
<comment type="caution">
    <text evidence="5">The sequence shown here is derived from an EMBL/GenBank/DDBJ whole genome shotgun (WGS) entry which is preliminary data.</text>
</comment>
<evidence type="ECO:0000259" key="4">
    <source>
        <dbReference type="PROSITE" id="PS50043"/>
    </source>
</evidence>
<protein>
    <submittedName>
        <fullName evidence="5">Helix-turn-helix transcriptional regulator</fullName>
    </submittedName>
</protein>
<dbReference type="AlphaFoldDB" id="A0A3D8Y8Y3"/>
<dbReference type="InterPro" id="IPR016032">
    <property type="entry name" value="Sig_transdc_resp-reg_C-effctor"/>
</dbReference>
<keyword evidence="1" id="KW-0805">Transcription regulation</keyword>
<dbReference type="Pfam" id="PF00196">
    <property type="entry name" value="GerE"/>
    <property type="match status" value="1"/>
</dbReference>
<keyword evidence="6" id="KW-1185">Reference proteome</keyword>
<dbReference type="EMBL" id="QNUL01000014">
    <property type="protein sequence ID" value="REA59720.1"/>
    <property type="molecule type" value="Genomic_DNA"/>
</dbReference>
<dbReference type="Proteomes" id="UP000256373">
    <property type="component" value="Unassembled WGS sequence"/>
</dbReference>
<dbReference type="Gene3D" id="3.30.450.20">
    <property type="entry name" value="PAS domain"/>
    <property type="match status" value="1"/>
</dbReference>
<evidence type="ECO:0000256" key="3">
    <source>
        <dbReference type="ARBA" id="ARBA00023163"/>
    </source>
</evidence>
<evidence type="ECO:0000256" key="1">
    <source>
        <dbReference type="ARBA" id="ARBA00023015"/>
    </source>
</evidence>
<dbReference type="InterPro" id="IPR036388">
    <property type="entry name" value="WH-like_DNA-bd_sf"/>
</dbReference>
<keyword evidence="3" id="KW-0804">Transcription</keyword>
<sequence>MERNTDLSLPHMHVHSYMRETNVGANQLLLVNALAELSNSGITIYDMNRGVHVYTSSSFYKVFGFEGINEGDVSNSVFDSRVHPADLRILAKNGALAMKYVMERPVPFRKDYKMITEYRIKNNGGNYIQVTESHHVLELDQCGNIALSLGIINVSPNQSLGQGVRFQLINCHTGQLIDLLPKAEPAIKELTLREHEILEMIRKGKLSKEISALLSISVHTVNTHRQRILEKLNAGNAMEAIIRALDRGIIS</sequence>
<dbReference type="InterPro" id="IPR000792">
    <property type="entry name" value="Tscrpt_reg_LuxR_C"/>
</dbReference>